<proteinExistence type="predicted"/>
<comment type="caution">
    <text evidence="1">The sequence shown here is derived from an EMBL/GenBank/DDBJ whole genome shotgun (WGS) entry which is preliminary data.</text>
</comment>
<keyword evidence="2" id="KW-1185">Reference proteome</keyword>
<sequence>MLGGRHFKKDGRYFIIGDRHFIKRLLKRVLAHCERSRYATGLSLGKKTKQETPEGRCIARALANRFPFALCNAKFVTVRARVQPPEVVRGELNNTDWLNFHGATSFRNVKIESSPLG</sequence>
<protein>
    <submittedName>
        <fullName evidence="1">Uncharacterized protein</fullName>
    </submittedName>
</protein>
<dbReference type="EMBL" id="BMAT01012410">
    <property type="protein sequence ID" value="GFR91859.1"/>
    <property type="molecule type" value="Genomic_DNA"/>
</dbReference>
<accession>A0AAV4H2F7</accession>
<evidence type="ECO:0000313" key="1">
    <source>
        <dbReference type="EMBL" id="GFR91859.1"/>
    </source>
</evidence>
<dbReference type="Proteomes" id="UP000762676">
    <property type="component" value="Unassembled WGS sequence"/>
</dbReference>
<reference evidence="1 2" key="1">
    <citation type="journal article" date="2021" name="Elife">
        <title>Chloroplast acquisition without the gene transfer in kleptoplastic sea slugs, Plakobranchus ocellatus.</title>
        <authorList>
            <person name="Maeda T."/>
            <person name="Takahashi S."/>
            <person name="Yoshida T."/>
            <person name="Shimamura S."/>
            <person name="Takaki Y."/>
            <person name="Nagai Y."/>
            <person name="Toyoda A."/>
            <person name="Suzuki Y."/>
            <person name="Arimoto A."/>
            <person name="Ishii H."/>
            <person name="Satoh N."/>
            <person name="Nishiyama T."/>
            <person name="Hasebe M."/>
            <person name="Maruyama T."/>
            <person name="Minagawa J."/>
            <person name="Obokata J."/>
            <person name="Shigenobu S."/>
        </authorList>
    </citation>
    <scope>NUCLEOTIDE SEQUENCE [LARGE SCALE GENOMIC DNA]</scope>
</reference>
<gene>
    <name evidence="1" type="ORF">ElyMa_006185900</name>
</gene>
<dbReference type="AlphaFoldDB" id="A0AAV4H2F7"/>
<evidence type="ECO:0000313" key="2">
    <source>
        <dbReference type="Proteomes" id="UP000762676"/>
    </source>
</evidence>
<name>A0AAV4H2F7_9GAST</name>
<organism evidence="1 2">
    <name type="scientific">Elysia marginata</name>
    <dbReference type="NCBI Taxonomy" id="1093978"/>
    <lineage>
        <taxon>Eukaryota</taxon>
        <taxon>Metazoa</taxon>
        <taxon>Spiralia</taxon>
        <taxon>Lophotrochozoa</taxon>
        <taxon>Mollusca</taxon>
        <taxon>Gastropoda</taxon>
        <taxon>Heterobranchia</taxon>
        <taxon>Euthyneura</taxon>
        <taxon>Panpulmonata</taxon>
        <taxon>Sacoglossa</taxon>
        <taxon>Placobranchoidea</taxon>
        <taxon>Plakobranchidae</taxon>
        <taxon>Elysia</taxon>
    </lineage>
</organism>